<comment type="similarity">
    <text evidence="1">Belongs to the LysR transcriptional regulatory family.</text>
</comment>
<dbReference type="Proteomes" id="UP000310458">
    <property type="component" value="Unassembled WGS sequence"/>
</dbReference>
<dbReference type="Pfam" id="PF00126">
    <property type="entry name" value="HTH_1"/>
    <property type="match status" value="1"/>
</dbReference>
<dbReference type="Pfam" id="PF03466">
    <property type="entry name" value="LysR_substrate"/>
    <property type="match status" value="1"/>
</dbReference>
<evidence type="ECO:0000313" key="7">
    <source>
        <dbReference type="Proteomes" id="UP000310458"/>
    </source>
</evidence>
<dbReference type="GO" id="GO:0032993">
    <property type="term" value="C:protein-DNA complex"/>
    <property type="evidence" value="ECO:0007669"/>
    <property type="project" value="TreeGrafter"/>
</dbReference>
<proteinExistence type="inferred from homology"/>
<evidence type="ECO:0000313" key="6">
    <source>
        <dbReference type="EMBL" id="TLP99129.1"/>
    </source>
</evidence>
<reference evidence="6 7" key="1">
    <citation type="submission" date="2019-05" db="EMBL/GenBank/DDBJ databases">
        <title>Nesterenkonia sp. GY074 isolated from the Southern Atlantic Ocean.</title>
        <authorList>
            <person name="Zhang G."/>
        </authorList>
    </citation>
    <scope>NUCLEOTIDE SEQUENCE [LARGE SCALE GENOMIC DNA]</scope>
    <source>
        <strain evidence="6 7">GY074</strain>
    </source>
</reference>
<dbReference type="PANTHER" id="PTHR30346">
    <property type="entry name" value="TRANSCRIPTIONAL DUAL REGULATOR HCAR-RELATED"/>
    <property type="match status" value="1"/>
</dbReference>
<dbReference type="SUPFAM" id="SSF53850">
    <property type="entry name" value="Periplasmic binding protein-like II"/>
    <property type="match status" value="1"/>
</dbReference>
<protein>
    <submittedName>
        <fullName evidence="6">LysR family transcriptional regulator</fullName>
    </submittedName>
</protein>
<keyword evidence="4" id="KW-0804">Transcription</keyword>
<keyword evidence="2" id="KW-0805">Transcription regulation</keyword>
<comment type="caution">
    <text evidence="6">The sequence shown here is derived from an EMBL/GenBank/DDBJ whole genome shotgun (WGS) entry which is preliminary data.</text>
</comment>
<dbReference type="OrthoDB" id="3636008at2"/>
<keyword evidence="7" id="KW-1185">Reference proteome</keyword>
<evidence type="ECO:0000256" key="3">
    <source>
        <dbReference type="ARBA" id="ARBA00023125"/>
    </source>
</evidence>
<dbReference type="RefSeq" id="WP_138252162.1">
    <property type="nucleotide sequence ID" value="NZ_VAVZ01000006.1"/>
</dbReference>
<dbReference type="AlphaFoldDB" id="A0A5R9BFT3"/>
<feature type="domain" description="HTH lysR-type" evidence="5">
    <location>
        <begin position="1"/>
        <end position="58"/>
    </location>
</feature>
<organism evidence="6 7">
    <name type="scientific">Nesterenkonia salmonea</name>
    <dbReference type="NCBI Taxonomy" id="1804987"/>
    <lineage>
        <taxon>Bacteria</taxon>
        <taxon>Bacillati</taxon>
        <taxon>Actinomycetota</taxon>
        <taxon>Actinomycetes</taxon>
        <taxon>Micrococcales</taxon>
        <taxon>Micrococcaceae</taxon>
        <taxon>Nesterenkonia</taxon>
    </lineage>
</organism>
<dbReference type="Gene3D" id="1.10.10.10">
    <property type="entry name" value="Winged helix-like DNA-binding domain superfamily/Winged helix DNA-binding domain"/>
    <property type="match status" value="1"/>
</dbReference>
<dbReference type="GO" id="GO:0003677">
    <property type="term" value="F:DNA binding"/>
    <property type="evidence" value="ECO:0007669"/>
    <property type="project" value="UniProtKB-KW"/>
</dbReference>
<dbReference type="FunFam" id="1.10.10.10:FF:000001">
    <property type="entry name" value="LysR family transcriptional regulator"/>
    <property type="match status" value="1"/>
</dbReference>
<keyword evidence="3" id="KW-0238">DNA-binding</keyword>
<dbReference type="PRINTS" id="PR00039">
    <property type="entry name" value="HTHLYSR"/>
</dbReference>
<dbReference type="InterPro" id="IPR000847">
    <property type="entry name" value="LysR_HTH_N"/>
</dbReference>
<evidence type="ECO:0000256" key="4">
    <source>
        <dbReference type="ARBA" id="ARBA00023163"/>
    </source>
</evidence>
<dbReference type="CDD" id="cd08414">
    <property type="entry name" value="PBP2_LTTR_aromatics_like"/>
    <property type="match status" value="1"/>
</dbReference>
<dbReference type="InterPro" id="IPR036390">
    <property type="entry name" value="WH_DNA-bd_sf"/>
</dbReference>
<dbReference type="PROSITE" id="PS50931">
    <property type="entry name" value="HTH_LYSR"/>
    <property type="match status" value="1"/>
</dbReference>
<evidence type="ECO:0000259" key="5">
    <source>
        <dbReference type="PROSITE" id="PS50931"/>
    </source>
</evidence>
<gene>
    <name evidence="6" type="ORF">FEF26_03530</name>
</gene>
<dbReference type="GO" id="GO:0003700">
    <property type="term" value="F:DNA-binding transcription factor activity"/>
    <property type="evidence" value="ECO:0007669"/>
    <property type="project" value="InterPro"/>
</dbReference>
<evidence type="ECO:0000256" key="2">
    <source>
        <dbReference type="ARBA" id="ARBA00023015"/>
    </source>
</evidence>
<dbReference type="InterPro" id="IPR036388">
    <property type="entry name" value="WH-like_DNA-bd_sf"/>
</dbReference>
<dbReference type="SUPFAM" id="SSF46785">
    <property type="entry name" value="Winged helix' DNA-binding domain"/>
    <property type="match status" value="1"/>
</dbReference>
<dbReference type="Gene3D" id="3.40.190.10">
    <property type="entry name" value="Periplasmic binding protein-like II"/>
    <property type="match status" value="2"/>
</dbReference>
<evidence type="ECO:0000256" key="1">
    <source>
        <dbReference type="ARBA" id="ARBA00009437"/>
    </source>
</evidence>
<accession>A0A5R9BFT3</accession>
<dbReference type="PANTHER" id="PTHR30346:SF17">
    <property type="entry name" value="LYSR FAMILY TRANSCRIPTIONAL REGULATOR"/>
    <property type="match status" value="1"/>
</dbReference>
<dbReference type="InterPro" id="IPR005119">
    <property type="entry name" value="LysR_subst-bd"/>
</dbReference>
<dbReference type="EMBL" id="VAVZ01000006">
    <property type="protein sequence ID" value="TLP99129.1"/>
    <property type="molecule type" value="Genomic_DNA"/>
</dbReference>
<sequence length="304" mass="32504">MEVNQARAFLAVAEELHFGRAAARLRMAQPPLSRLIRQLERTMGATLFERSTRHVALTSAGQALLEDAQTLVSVSESAKQSVRSAMVGETGKVRLGFAGASINRQVGQLARNIRAARPGISLELYSSQFSHLGLQRVVDESLDLVIGRWDFLPAGIDSAVIGLEQLLVALPESHPLAGREQLSMAELAEDPWIVLPAGAGAALQNRLNSLAMAAGFVPRVVQTAPDSWTLVVLVGAGLGCSLTLDSVRDNIASDGVSFVPLARGGKPLEVRMIWRGADASSALRAVVELAERMFPDPRSESQLS</sequence>
<name>A0A5R9BFT3_9MICC</name>